<dbReference type="AlphaFoldDB" id="A0A392R8S6"/>
<evidence type="ECO:0000259" key="1">
    <source>
        <dbReference type="Pfam" id="PF17921"/>
    </source>
</evidence>
<proteinExistence type="predicted"/>
<dbReference type="InterPro" id="IPR041588">
    <property type="entry name" value="Integrase_H2C2"/>
</dbReference>
<accession>A0A392R8S6</accession>
<sequence length="111" mass="13215">MLKLTNDFLEEVVEKQKTDARLLKYRTLIEQGKKLTSRLMSKEGHRSNLSIHPGVTKMYQDLKNMFWWPGMKKEIAEFVYAWLTCQKSKVEHQKPSGLLQPMFVPEWKWDS</sequence>
<dbReference type="Pfam" id="PF17921">
    <property type="entry name" value="Integrase_H2C2"/>
    <property type="match status" value="1"/>
</dbReference>
<evidence type="ECO:0000313" key="3">
    <source>
        <dbReference type="Proteomes" id="UP000265520"/>
    </source>
</evidence>
<protein>
    <recommendedName>
        <fullName evidence="1">Integrase zinc-binding domain-containing protein</fullName>
    </recommendedName>
</protein>
<reference evidence="2 3" key="1">
    <citation type="journal article" date="2018" name="Front. Plant Sci.">
        <title>Red Clover (Trifolium pratense) and Zigzag Clover (T. medium) - A Picture of Genomic Similarities and Differences.</title>
        <authorList>
            <person name="Dluhosova J."/>
            <person name="Istvanek J."/>
            <person name="Nedelnik J."/>
            <person name="Repkova J."/>
        </authorList>
    </citation>
    <scope>NUCLEOTIDE SEQUENCE [LARGE SCALE GENOMIC DNA]</scope>
    <source>
        <strain evidence="3">cv. 10/8</strain>
        <tissue evidence="2">Leaf</tissue>
    </source>
</reference>
<dbReference type="EMBL" id="LXQA010196256">
    <property type="protein sequence ID" value="MCI32512.1"/>
    <property type="molecule type" value="Genomic_DNA"/>
</dbReference>
<dbReference type="Gene3D" id="1.10.340.70">
    <property type="match status" value="1"/>
</dbReference>
<comment type="caution">
    <text evidence="2">The sequence shown here is derived from an EMBL/GenBank/DDBJ whole genome shotgun (WGS) entry which is preliminary data.</text>
</comment>
<keyword evidence="3" id="KW-1185">Reference proteome</keyword>
<feature type="domain" description="Integrase zinc-binding" evidence="1">
    <location>
        <begin position="41"/>
        <end position="90"/>
    </location>
</feature>
<organism evidence="2 3">
    <name type="scientific">Trifolium medium</name>
    <dbReference type="NCBI Taxonomy" id="97028"/>
    <lineage>
        <taxon>Eukaryota</taxon>
        <taxon>Viridiplantae</taxon>
        <taxon>Streptophyta</taxon>
        <taxon>Embryophyta</taxon>
        <taxon>Tracheophyta</taxon>
        <taxon>Spermatophyta</taxon>
        <taxon>Magnoliopsida</taxon>
        <taxon>eudicotyledons</taxon>
        <taxon>Gunneridae</taxon>
        <taxon>Pentapetalae</taxon>
        <taxon>rosids</taxon>
        <taxon>fabids</taxon>
        <taxon>Fabales</taxon>
        <taxon>Fabaceae</taxon>
        <taxon>Papilionoideae</taxon>
        <taxon>50 kb inversion clade</taxon>
        <taxon>NPAAA clade</taxon>
        <taxon>Hologalegina</taxon>
        <taxon>IRL clade</taxon>
        <taxon>Trifolieae</taxon>
        <taxon>Trifolium</taxon>
    </lineage>
</organism>
<name>A0A392R8S6_9FABA</name>
<dbReference type="PANTHER" id="PTHR47266">
    <property type="entry name" value="ENDONUCLEASE-RELATED"/>
    <property type="match status" value="1"/>
</dbReference>
<feature type="non-terminal residue" evidence="2">
    <location>
        <position position="111"/>
    </location>
</feature>
<evidence type="ECO:0000313" key="2">
    <source>
        <dbReference type="EMBL" id="MCI32512.1"/>
    </source>
</evidence>
<dbReference type="Proteomes" id="UP000265520">
    <property type="component" value="Unassembled WGS sequence"/>
</dbReference>
<dbReference type="InterPro" id="IPR052160">
    <property type="entry name" value="Gypsy_RT_Integrase-like"/>
</dbReference>